<feature type="transmembrane region" description="Helical" evidence="1">
    <location>
        <begin position="188"/>
        <end position="213"/>
    </location>
</feature>
<keyword evidence="1" id="KW-1133">Transmembrane helix</keyword>
<dbReference type="PANTHER" id="PTHR37305:SF1">
    <property type="entry name" value="MEMBRANE PROTEIN"/>
    <property type="match status" value="1"/>
</dbReference>
<accession>A5N8U4</accession>
<evidence type="ECO:0000313" key="2">
    <source>
        <dbReference type="EMBL" id="EDK33725.1"/>
    </source>
</evidence>
<gene>
    <name evidence="2" type="ordered locus">CKL_1683</name>
</gene>
<feature type="transmembrane region" description="Helical" evidence="1">
    <location>
        <begin position="20"/>
        <end position="36"/>
    </location>
</feature>
<dbReference type="Pfam" id="PF12679">
    <property type="entry name" value="ABC2_membrane_2"/>
    <property type="match status" value="1"/>
</dbReference>
<feature type="transmembrane region" description="Helical" evidence="1">
    <location>
        <begin position="146"/>
        <end position="167"/>
    </location>
</feature>
<dbReference type="AlphaFoldDB" id="A5N8U4"/>
<dbReference type="Proteomes" id="UP000002411">
    <property type="component" value="Chromosome"/>
</dbReference>
<dbReference type="GO" id="GO:0005886">
    <property type="term" value="C:plasma membrane"/>
    <property type="evidence" value="ECO:0007669"/>
    <property type="project" value="UniProtKB-SubCell"/>
</dbReference>
<dbReference type="EMBL" id="CP000673">
    <property type="protein sequence ID" value="EDK33725.1"/>
    <property type="molecule type" value="Genomic_DNA"/>
</dbReference>
<name>A5N8U4_CLOK5</name>
<organism evidence="2 3">
    <name type="scientific">Clostridium kluyveri (strain ATCC 8527 / DSM 555 / NBRC 12016 / NCIMB 10680 / K1)</name>
    <dbReference type="NCBI Taxonomy" id="431943"/>
    <lineage>
        <taxon>Bacteria</taxon>
        <taxon>Bacillati</taxon>
        <taxon>Bacillota</taxon>
        <taxon>Clostridia</taxon>
        <taxon>Eubacteriales</taxon>
        <taxon>Clostridiaceae</taxon>
        <taxon>Clostridium</taxon>
    </lineage>
</organism>
<reference evidence="2 3" key="1">
    <citation type="journal article" date="2008" name="Proc. Natl. Acad. Sci. U.S.A.">
        <title>The genome of Clostridium kluyveri, a strict anaerobe with unique metabolic features.</title>
        <authorList>
            <person name="Seedorf H."/>
            <person name="Fricke W.F."/>
            <person name="Veith B."/>
            <person name="Brueggemann H."/>
            <person name="Liesegang H."/>
            <person name="Strittmatter A."/>
            <person name="Miethke M."/>
            <person name="Buckel W."/>
            <person name="Hinderberger J."/>
            <person name="Li F."/>
            <person name="Hagemeier C."/>
            <person name="Thauer R.K."/>
            <person name="Gottschalk G."/>
        </authorList>
    </citation>
    <scope>NUCLEOTIDE SEQUENCE [LARGE SCALE GENOMIC DNA]</scope>
    <source>
        <strain evidence="3">ATCC 8527 / DSM 555 / NCIMB 10680</strain>
    </source>
</reference>
<dbReference type="STRING" id="431943.CKL_1683"/>
<dbReference type="PANTHER" id="PTHR37305">
    <property type="entry name" value="INTEGRAL MEMBRANE PROTEIN-RELATED"/>
    <property type="match status" value="1"/>
</dbReference>
<dbReference type="eggNOG" id="COG1277">
    <property type="taxonomic scope" value="Bacteria"/>
</dbReference>
<dbReference type="RefSeq" id="WP_012102078.1">
    <property type="nucleotide sequence ID" value="NC_009706.1"/>
</dbReference>
<feature type="transmembrane region" description="Helical" evidence="1">
    <location>
        <begin position="298"/>
        <end position="321"/>
    </location>
</feature>
<keyword evidence="1" id="KW-0812">Transmembrane</keyword>
<feature type="transmembrane region" description="Helical" evidence="1">
    <location>
        <begin position="259"/>
        <end position="286"/>
    </location>
</feature>
<dbReference type="GO" id="GO:0140359">
    <property type="term" value="F:ABC-type transporter activity"/>
    <property type="evidence" value="ECO:0007669"/>
    <property type="project" value="InterPro"/>
</dbReference>
<sequence>MSKYIWQELKRVIIKKKISLIGVLIITVAFGLISISKTRTLEVQIQNDKALLNNQKIGRDKADSELKKADFSRDILGTKKQIKDKEEQLNQINSYDKSTLDKQIQKLEKENNPKNEYKLLQLKYEKKHNIQKNELIPKGMYAAMEILMSFIPIFLLIAIVLLSDMISGEYSPNTIKALITKPISRKKIIISKFIVSIILSTSTIIISTLIFIVEAGIHLGFSDCRLPFDVGARYVLDKSLILSSITSQMKYMSGSRKIIPLWSVIVQLILIVIVISAAIVSIILFISTICKNSLISSIASFILIVGTTIWYILGFMGRYIVSAKYGVFVKFLPIPYMIDSIGTLSGDISVQLTSSINIFFVLMVCLGWILITILLSTYAFGKRDFD</sequence>
<evidence type="ECO:0000313" key="3">
    <source>
        <dbReference type="Proteomes" id="UP000002411"/>
    </source>
</evidence>
<keyword evidence="1" id="KW-0472">Membrane</keyword>
<proteinExistence type="predicted"/>
<keyword evidence="3" id="KW-1185">Reference proteome</keyword>
<dbReference type="HOGENOM" id="CLU_715155_0_0_9"/>
<evidence type="ECO:0000256" key="1">
    <source>
        <dbReference type="SAM" id="Phobius"/>
    </source>
</evidence>
<protein>
    <submittedName>
        <fullName evidence="2">Predicted membrane protein</fullName>
    </submittedName>
</protein>
<feature type="transmembrane region" description="Helical" evidence="1">
    <location>
        <begin position="358"/>
        <end position="380"/>
    </location>
</feature>
<dbReference type="KEGG" id="ckl:CKL_1683"/>